<dbReference type="RefSeq" id="WP_151157143.1">
    <property type="nucleotide sequence ID" value="NZ_VZRA01000003.1"/>
</dbReference>
<dbReference type="EMBL" id="VZRA01000003">
    <property type="protein sequence ID" value="KAB0669469.1"/>
    <property type="molecule type" value="Genomic_DNA"/>
</dbReference>
<reference evidence="1 2" key="1">
    <citation type="journal article" date="2020" name="Microorganisms">
        <title>Description of Three Novel Members in the Family Geobacteraceae, Oryzomonas japonicum gen. nov., sp. nov., Oryzomonas sagensis sp. nov., and Oryzomonas ruber sp. nov.</title>
        <authorList>
            <person name="Xu Z."/>
            <person name="Masuda Y."/>
            <person name="Hayakawa C."/>
            <person name="Ushijima N."/>
            <person name="Kawano K."/>
            <person name="Shiratori Y."/>
            <person name="Senoo K."/>
            <person name="Itoh H."/>
        </authorList>
    </citation>
    <scope>NUCLEOTIDE SEQUENCE [LARGE SCALE GENOMIC DNA]</scope>
    <source>
        <strain evidence="1 2">Red100</strain>
    </source>
</reference>
<evidence type="ECO:0008006" key="3">
    <source>
        <dbReference type="Google" id="ProtNLM"/>
    </source>
</evidence>
<name>A0ABQ6TLZ0_9BACT</name>
<comment type="caution">
    <text evidence="1">The sequence shown here is derived from an EMBL/GenBank/DDBJ whole genome shotgun (WGS) entry which is preliminary data.</text>
</comment>
<protein>
    <recommendedName>
        <fullName evidence="3">Motility protein YjfB-like</fullName>
    </recommendedName>
</protein>
<sequence>MDIGTIAGTALSVKGGQTQQTLSTAMIKQAANQQNQLADLLAQNVQQAPKPDSSYNFSTYA</sequence>
<organism evidence="1 2">
    <name type="scientific">Oryzomonas sagensis</name>
    <dbReference type="NCBI Taxonomy" id="2603857"/>
    <lineage>
        <taxon>Bacteria</taxon>
        <taxon>Pseudomonadati</taxon>
        <taxon>Thermodesulfobacteriota</taxon>
        <taxon>Desulfuromonadia</taxon>
        <taxon>Geobacterales</taxon>
        <taxon>Geobacteraceae</taxon>
        <taxon>Oryzomonas</taxon>
    </lineage>
</organism>
<accession>A0ABQ6TLZ0</accession>
<evidence type="ECO:0000313" key="1">
    <source>
        <dbReference type="EMBL" id="KAB0669469.1"/>
    </source>
</evidence>
<proteinExistence type="predicted"/>
<keyword evidence="2" id="KW-1185">Reference proteome</keyword>
<dbReference type="Proteomes" id="UP000798046">
    <property type="component" value="Unassembled WGS sequence"/>
</dbReference>
<gene>
    <name evidence="1" type="ORF">F6V30_11715</name>
</gene>
<evidence type="ECO:0000313" key="2">
    <source>
        <dbReference type="Proteomes" id="UP000798046"/>
    </source>
</evidence>